<dbReference type="PANTHER" id="PTHR42909">
    <property type="entry name" value="ZGC:136858"/>
    <property type="match status" value="1"/>
</dbReference>
<dbReference type="PROSITE" id="PS50294">
    <property type="entry name" value="WD_REPEATS_REGION"/>
    <property type="match status" value="1"/>
</dbReference>
<dbReference type="Pfam" id="PF04227">
    <property type="entry name" value="Indigoidine_A"/>
    <property type="match status" value="1"/>
</dbReference>
<dbReference type="GO" id="GO:0016798">
    <property type="term" value="F:hydrolase activity, acting on glycosyl bonds"/>
    <property type="evidence" value="ECO:0007669"/>
    <property type="project" value="UniProtKB-KW"/>
</dbReference>
<dbReference type="FunFam" id="2.130.10.10:FF:000549">
    <property type="entry name" value="Small nucleolar ribonucleoprotein complex subunit"/>
    <property type="match status" value="1"/>
</dbReference>
<evidence type="ECO:0000256" key="3">
    <source>
        <dbReference type="ARBA" id="ARBA00023211"/>
    </source>
</evidence>
<dbReference type="EMBL" id="JAANYQ010000005">
    <property type="protein sequence ID" value="KAF4124003.1"/>
    <property type="molecule type" value="Genomic_DNA"/>
</dbReference>
<dbReference type="Gene3D" id="3.40.1190.20">
    <property type="match status" value="1"/>
</dbReference>
<evidence type="ECO:0000313" key="9">
    <source>
        <dbReference type="EMBL" id="KAF4124003.1"/>
    </source>
</evidence>
<dbReference type="PANTHER" id="PTHR42909:SF1">
    <property type="entry name" value="CARBOHYDRATE KINASE PFKB DOMAIN-CONTAINING PROTEIN"/>
    <property type="match status" value="1"/>
</dbReference>
<dbReference type="SUPFAM" id="SSF110581">
    <property type="entry name" value="Indigoidine synthase A-like"/>
    <property type="match status" value="1"/>
</dbReference>
<dbReference type="GO" id="GO:0005737">
    <property type="term" value="C:cytoplasm"/>
    <property type="evidence" value="ECO:0007669"/>
    <property type="project" value="TreeGrafter"/>
</dbReference>
<comment type="caution">
    <text evidence="9">The sequence shown here is derived from an EMBL/GenBank/DDBJ whole genome shotgun (WGS) entry which is preliminary data.</text>
</comment>
<feature type="domain" description="Carbohydrate kinase PfkB" evidence="8">
    <location>
        <begin position="394"/>
        <end position="569"/>
    </location>
</feature>
<evidence type="ECO:0000256" key="7">
    <source>
        <dbReference type="SAM" id="MobiDB-lite"/>
    </source>
</evidence>
<keyword evidence="2" id="KW-0378">Hydrolase</keyword>
<dbReference type="Pfam" id="PF00400">
    <property type="entry name" value="WD40"/>
    <property type="match status" value="1"/>
</dbReference>
<dbReference type="InterPro" id="IPR036322">
    <property type="entry name" value="WD40_repeat_dom_sf"/>
</dbReference>
<evidence type="ECO:0000256" key="5">
    <source>
        <dbReference type="ARBA" id="ARBA00023295"/>
    </source>
</evidence>
<organism evidence="9 10">
    <name type="scientific">Geosmithia morbida</name>
    <dbReference type="NCBI Taxonomy" id="1094350"/>
    <lineage>
        <taxon>Eukaryota</taxon>
        <taxon>Fungi</taxon>
        <taxon>Dikarya</taxon>
        <taxon>Ascomycota</taxon>
        <taxon>Pezizomycotina</taxon>
        <taxon>Sordariomycetes</taxon>
        <taxon>Hypocreomycetidae</taxon>
        <taxon>Hypocreales</taxon>
        <taxon>Bionectriaceae</taxon>
        <taxon>Geosmithia</taxon>
    </lineage>
</organism>
<evidence type="ECO:0000256" key="2">
    <source>
        <dbReference type="ARBA" id="ARBA00022801"/>
    </source>
</evidence>
<evidence type="ECO:0000313" key="10">
    <source>
        <dbReference type="Proteomes" id="UP000749293"/>
    </source>
</evidence>
<dbReference type="Gene3D" id="2.130.10.10">
    <property type="entry name" value="YVTN repeat-like/Quinoprotein amine dehydrogenase"/>
    <property type="match status" value="1"/>
</dbReference>
<proteinExistence type="predicted"/>
<feature type="compositionally biased region" description="Basic and acidic residues" evidence="7">
    <location>
        <begin position="804"/>
        <end position="813"/>
    </location>
</feature>
<dbReference type="InterPro" id="IPR011611">
    <property type="entry name" value="PfkB_dom"/>
</dbReference>
<feature type="region of interest" description="Disordered" evidence="7">
    <location>
        <begin position="793"/>
        <end position="830"/>
    </location>
</feature>
<dbReference type="RefSeq" id="XP_035322655.1">
    <property type="nucleotide sequence ID" value="XM_035467689.1"/>
</dbReference>
<sequence>MSCPRLFKARATRIALHAILPRTSRTCAAANRRLMSSASASGLRSLLKVSEEVADAVAADKPVVALESTIYTHGAMGRHLAAEHEQLVRSHGGIPAIIAIVDGVPTVGVSSDDVVRMIDSQSAAKVSRRDMSYLVGMGIAGRKLHGGTTISGTMLLARLAGIRVFGTGGLGGVHRNGENTMDVSADLTELGRTRVAVISSGCKGFLDIPRTLEFLETQGCLVSTFADGRAGKVDFPGFWARNSGSPSPSVVYNEREAAAMILSQERLGIESGMLFANPIPEEYGIPLPEIQSAIEQAVREADENGASGKDNTPYILGRLKELTGDKAVVANMALVRQNLIRATNVSVELSRLLQHDVNSYISISPPTPSPPPTIAPVQAGTETTQAVSHRTTADIMVAGSVAVDLSCDYASADKTRVSPQPSTSNPATISQSIGGVGYNVALAAHRASGSGKVKFCSLIGDDVAGSTVLSAIEAEGLDTAYVRQLGAEHGPANRTAQYVAVNDGEKNLVMAMADMDIFSHHSFQDDWLKAVAEVKPKWLVVDGNWGQEDIKALAAAGKGQGSKVAFEPVSAEKSARLFGPLGRGEASPGVFPNAAVDLASPNTHELAQMYTAARANGYLDTPEWFGVIDSFGMRGARERFVYMTTAELTDAGIPVQSIQLLPYIPTIITKLGSNGALLTTLLAKDDARLSAADSQQFILARAVDHPTIGGVYMRLYPAVEEVKDVVSVNGAGDTFLGVMISGLAQGGSVERLVNVAQQGAVMSLRSAESVSPEVASLQGRITKAILMSDDESASESDFSGLDYSNERQDEKGAAKAGLSSKDSEEEELERMVLGNSTGFRQSLFKGNDWLMDGTEEVDGQVGDDAGELEDVQDKDLFIFDAGTAGVGGKKTEGGKATTTAGAGGEDQPAWEDSDDERLAISLAGATRLRKLRVTEAEDVVSGTEYSRRLRQQYVRLNPSPAWAKGGSSGGVRSSKRRRKSGALSDGDDDDDDDDKRNSSSDSDDGSDVEAQPLQAFLRDVNKLSGRGQGQQQKYRRLRPEIIDIQRTREIPDRHRAPVDSLSFHPKYPVLLSSSPASVLYLHHIAPEAHPTANPQLTSVQVKHVDVRRSEFLYPEGDKIFFAGRRRYFHHWDLPSGSVQKTSQIQGLSTKAEHKSMERFRLSPCGRHMAIAATPRKGGGSVSILSTATMQWVASARMASHNGIADFRWWSTGDGLTILGRDGQVGEYSVESRRFLGIWLDEGCVGAIALGLGGHQGPSALGDDRWVAVGSSSGITNIYDRQDVLLPRGRSDEDGGGDGPVDVADVAIRERPKPTRTFEQIVTPITTLSFSPDGQLMAFASQHSKDALRLVHLPSCTVYRNWPTEQTPLGRVTSVAFSRQSDLLAVGSDSGKIRMWQIRS</sequence>
<dbReference type="InterPro" id="IPR029056">
    <property type="entry name" value="Ribokinase-like"/>
</dbReference>
<evidence type="ECO:0000256" key="4">
    <source>
        <dbReference type="ARBA" id="ARBA00023239"/>
    </source>
</evidence>
<keyword evidence="6" id="KW-0853">WD repeat</keyword>
<dbReference type="SUPFAM" id="SSF50978">
    <property type="entry name" value="WD40 repeat-like"/>
    <property type="match status" value="1"/>
</dbReference>
<dbReference type="Gene3D" id="3.40.1790.10">
    <property type="entry name" value="Indigoidine synthase domain"/>
    <property type="match status" value="1"/>
</dbReference>
<evidence type="ECO:0000259" key="8">
    <source>
        <dbReference type="Pfam" id="PF00294"/>
    </source>
</evidence>
<feature type="repeat" description="WD" evidence="6">
    <location>
        <begin position="1371"/>
        <end position="1399"/>
    </location>
</feature>
<keyword evidence="9" id="KW-0418">Kinase</keyword>
<protein>
    <submittedName>
        <fullName evidence="9">Pseudouridylate synthase / pseudouridine kinase</fullName>
    </submittedName>
</protein>
<evidence type="ECO:0000256" key="1">
    <source>
        <dbReference type="ARBA" id="ARBA00022723"/>
    </source>
</evidence>
<dbReference type="InterPro" id="IPR001680">
    <property type="entry name" value="WD40_rpt"/>
</dbReference>
<dbReference type="GO" id="GO:0046872">
    <property type="term" value="F:metal ion binding"/>
    <property type="evidence" value="ECO:0007669"/>
    <property type="project" value="UniProtKB-KW"/>
</dbReference>
<name>A0A9P4YYH2_9HYPO</name>
<dbReference type="GeneID" id="55971944"/>
<gene>
    <name evidence="9" type="ORF">GMORB2_5719</name>
</gene>
<dbReference type="GO" id="GO:0016301">
    <property type="term" value="F:kinase activity"/>
    <property type="evidence" value="ECO:0007669"/>
    <property type="project" value="UniProtKB-KW"/>
</dbReference>
<accession>A0A9P4YYH2</accession>
<keyword evidence="9" id="KW-0808">Transferase</keyword>
<evidence type="ECO:0000256" key="6">
    <source>
        <dbReference type="PROSITE-ProRule" id="PRU00221"/>
    </source>
</evidence>
<keyword evidence="3" id="KW-0464">Manganese</keyword>
<keyword evidence="5" id="KW-0326">Glycosidase</keyword>
<reference evidence="9" key="1">
    <citation type="submission" date="2020-03" db="EMBL/GenBank/DDBJ databases">
        <title>Site-based positive gene gene selection in Geosmithia morbida across the United States reveals a broad range of putative effectors and factors for local host and environmental adapation.</title>
        <authorList>
            <person name="Onufrak A."/>
            <person name="Murdoch R.W."/>
            <person name="Gazis R."/>
            <person name="Huff M."/>
            <person name="Staton M."/>
            <person name="Klingeman W."/>
            <person name="Hadziabdic D."/>
        </authorList>
    </citation>
    <scope>NUCLEOTIDE SEQUENCE</scope>
    <source>
        <strain evidence="9">1262</strain>
    </source>
</reference>
<dbReference type="InterPro" id="IPR007342">
    <property type="entry name" value="PsuG"/>
</dbReference>
<dbReference type="InterPro" id="IPR022830">
    <property type="entry name" value="Indigdn_synthA-like"/>
</dbReference>
<keyword evidence="1" id="KW-0479">Metal-binding</keyword>
<dbReference type="CDD" id="cd01941">
    <property type="entry name" value="YeiC_kinase_like"/>
    <property type="match status" value="1"/>
</dbReference>
<dbReference type="OrthoDB" id="198885at2759"/>
<dbReference type="InterPro" id="IPR015943">
    <property type="entry name" value="WD40/YVTN_repeat-like_dom_sf"/>
</dbReference>
<dbReference type="SUPFAM" id="SSF53613">
    <property type="entry name" value="Ribokinase-like"/>
    <property type="match status" value="1"/>
</dbReference>
<dbReference type="GO" id="GO:0004730">
    <property type="term" value="F:pseudouridylate synthase activity"/>
    <property type="evidence" value="ECO:0007669"/>
    <property type="project" value="InterPro"/>
</dbReference>
<feature type="region of interest" description="Disordered" evidence="7">
    <location>
        <begin position="887"/>
        <end position="917"/>
    </location>
</feature>
<dbReference type="SMART" id="SM00320">
    <property type="entry name" value="WD40"/>
    <property type="match status" value="4"/>
</dbReference>
<dbReference type="PROSITE" id="PS50082">
    <property type="entry name" value="WD_REPEATS_2"/>
    <property type="match status" value="1"/>
</dbReference>
<dbReference type="Pfam" id="PF00294">
    <property type="entry name" value="PfkB"/>
    <property type="match status" value="2"/>
</dbReference>
<feature type="domain" description="Carbohydrate kinase PfkB" evidence="8">
    <location>
        <begin position="723"/>
        <end position="769"/>
    </location>
</feature>
<keyword evidence="4" id="KW-0456">Lyase</keyword>
<dbReference type="Proteomes" id="UP000749293">
    <property type="component" value="Unassembled WGS sequence"/>
</dbReference>
<feature type="region of interest" description="Disordered" evidence="7">
    <location>
        <begin position="959"/>
        <end position="1009"/>
    </location>
</feature>
<keyword evidence="10" id="KW-1185">Reference proteome</keyword>